<reference evidence="1 2" key="1">
    <citation type="submission" date="2021-03" db="EMBL/GenBank/DDBJ databases">
        <title>Genomic Encyclopedia of Type Strains, Phase IV (KMG-IV): sequencing the most valuable type-strain genomes for metagenomic binning, comparative biology and taxonomic classification.</title>
        <authorList>
            <person name="Goeker M."/>
        </authorList>
    </citation>
    <scope>NUCLEOTIDE SEQUENCE [LARGE SCALE GENOMIC DNA]</scope>
    <source>
        <strain evidence="1 2">DSM 24950</strain>
    </source>
</reference>
<evidence type="ECO:0000313" key="2">
    <source>
        <dbReference type="Proteomes" id="UP001519344"/>
    </source>
</evidence>
<evidence type="ECO:0000313" key="1">
    <source>
        <dbReference type="EMBL" id="MBP1967669.1"/>
    </source>
</evidence>
<proteinExistence type="predicted"/>
<name>A0ABS4I9S5_9BACL</name>
<protein>
    <submittedName>
        <fullName evidence="1">Uncharacterized protein</fullName>
    </submittedName>
</protein>
<keyword evidence="2" id="KW-1185">Reference proteome</keyword>
<dbReference type="EMBL" id="JAGGKV010000038">
    <property type="protein sequence ID" value="MBP1967669.1"/>
    <property type="molecule type" value="Genomic_DNA"/>
</dbReference>
<sequence>MRITKTRIILVFFSCFLFISIVYFSNIIKLFFDTRNVDSSPEASIEQYLSSNTNEYKVINVTLSEKKFRDRIYLLECDCNFINEKNRGIQRYNVHLIEDIGWIVTKIELMKNL</sequence>
<gene>
    <name evidence="1" type="ORF">J2Z65_006941</name>
</gene>
<organism evidence="1 2">
    <name type="scientific">Paenibacillus aceris</name>
    <dbReference type="NCBI Taxonomy" id="869555"/>
    <lineage>
        <taxon>Bacteria</taxon>
        <taxon>Bacillati</taxon>
        <taxon>Bacillota</taxon>
        <taxon>Bacilli</taxon>
        <taxon>Bacillales</taxon>
        <taxon>Paenibacillaceae</taxon>
        <taxon>Paenibacillus</taxon>
    </lineage>
</organism>
<accession>A0ABS4I9S5</accession>
<dbReference type="Proteomes" id="UP001519344">
    <property type="component" value="Unassembled WGS sequence"/>
</dbReference>
<comment type="caution">
    <text evidence="1">The sequence shown here is derived from an EMBL/GenBank/DDBJ whole genome shotgun (WGS) entry which is preliminary data.</text>
</comment>